<evidence type="ECO:0000256" key="2">
    <source>
        <dbReference type="ARBA" id="ARBA00022475"/>
    </source>
</evidence>
<organism evidence="9 10">
    <name type="scientific">Spirosoma taeanense</name>
    <dbReference type="NCBI Taxonomy" id="2735870"/>
    <lineage>
        <taxon>Bacteria</taxon>
        <taxon>Pseudomonadati</taxon>
        <taxon>Bacteroidota</taxon>
        <taxon>Cytophagia</taxon>
        <taxon>Cytophagales</taxon>
        <taxon>Cytophagaceae</taxon>
        <taxon>Spirosoma</taxon>
    </lineage>
</organism>
<dbReference type="Proteomes" id="UP000502756">
    <property type="component" value="Chromosome"/>
</dbReference>
<dbReference type="KEGG" id="stae:HNV11_02360"/>
<evidence type="ECO:0000256" key="6">
    <source>
        <dbReference type="SAM" id="Coils"/>
    </source>
</evidence>
<dbReference type="GO" id="GO:0004713">
    <property type="term" value="F:protein tyrosine kinase activity"/>
    <property type="evidence" value="ECO:0007669"/>
    <property type="project" value="TreeGrafter"/>
</dbReference>
<evidence type="ECO:0000256" key="1">
    <source>
        <dbReference type="ARBA" id="ARBA00004651"/>
    </source>
</evidence>
<dbReference type="InterPro" id="IPR003856">
    <property type="entry name" value="LPS_length_determ_N"/>
</dbReference>
<sequence>MSVTEQNKVNSPNDGEYEIRLSEIAQWLAESRRTVVLWALGALLVGALYAFLTPNEFTTSVRIMPELKASGNAGGLGDLKSLAGLAGVNLDNVTGSTEAIRPDLYPDVVSSVPFALHMLRQPVFVAETGKSMSLQQYLVWDNERRVIGAIRTYLNSLSSAEKVPVRNMDKTQVLTMTSEQEIWAREIFNRIGAAIDKKSGIITISAEMPDPVVAGTVGRQTLDYLLHYVTDYRTGKARQQVRFLEQQVRNARRRYESAEYALSAYRDRNRSLFLNTAKIEEQRLQGDYLLAQTVYNDLSKQLEQARIKVQEEAPVFQTLNPPSVPLRKSGPKRLVIIIAFTIFGALAGLTAFFVRRIFRQKPVRFV</sequence>
<feature type="domain" description="Polysaccharide chain length determinant N-terminal" evidence="8">
    <location>
        <begin position="18"/>
        <end position="71"/>
    </location>
</feature>
<keyword evidence="6" id="KW-0175">Coiled coil</keyword>
<dbReference type="GO" id="GO:0005886">
    <property type="term" value="C:plasma membrane"/>
    <property type="evidence" value="ECO:0007669"/>
    <property type="project" value="UniProtKB-SubCell"/>
</dbReference>
<dbReference type="EMBL" id="CP053435">
    <property type="protein sequence ID" value="QJW88299.1"/>
    <property type="molecule type" value="Genomic_DNA"/>
</dbReference>
<keyword evidence="4 7" id="KW-1133">Transmembrane helix</keyword>
<reference evidence="9 10" key="1">
    <citation type="submission" date="2020-05" db="EMBL/GenBank/DDBJ databases">
        <title>Genome sequencing of Spirosoma sp. TS118.</title>
        <authorList>
            <person name="Lee J.-H."/>
            <person name="Jeong S."/>
            <person name="Zhao L."/>
            <person name="Jung J.-H."/>
            <person name="Kim M.-K."/>
            <person name="Lim S."/>
        </authorList>
    </citation>
    <scope>NUCLEOTIDE SEQUENCE [LARGE SCALE GENOMIC DNA]</scope>
    <source>
        <strain evidence="9 10">TS118</strain>
    </source>
</reference>
<feature type="transmembrane region" description="Helical" evidence="7">
    <location>
        <begin position="35"/>
        <end position="52"/>
    </location>
</feature>
<evidence type="ECO:0000259" key="8">
    <source>
        <dbReference type="Pfam" id="PF02706"/>
    </source>
</evidence>
<dbReference type="PANTHER" id="PTHR32309">
    <property type="entry name" value="TYROSINE-PROTEIN KINASE"/>
    <property type="match status" value="1"/>
</dbReference>
<feature type="transmembrane region" description="Helical" evidence="7">
    <location>
        <begin position="334"/>
        <end position="354"/>
    </location>
</feature>
<dbReference type="RefSeq" id="WP_171738132.1">
    <property type="nucleotide sequence ID" value="NZ_CP053435.1"/>
</dbReference>
<evidence type="ECO:0000256" key="7">
    <source>
        <dbReference type="SAM" id="Phobius"/>
    </source>
</evidence>
<dbReference type="PANTHER" id="PTHR32309:SF13">
    <property type="entry name" value="FERRIC ENTEROBACTIN TRANSPORT PROTEIN FEPE"/>
    <property type="match status" value="1"/>
</dbReference>
<keyword evidence="2" id="KW-1003">Cell membrane</keyword>
<feature type="coiled-coil region" evidence="6">
    <location>
        <begin position="234"/>
        <end position="268"/>
    </location>
</feature>
<evidence type="ECO:0000256" key="3">
    <source>
        <dbReference type="ARBA" id="ARBA00022692"/>
    </source>
</evidence>
<keyword evidence="5 7" id="KW-0472">Membrane</keyword>
<dbReference type="Pfam" id="PF02706">
    <property type="entry name" value="Wzz"/>
    <property type="match status" value="1"/>
</dbReference>
<proteinExistence type="predicted"/>
<evidence type="ECO:0000256" key="5">
    <source>
        <dbReference type="ARBA" id="ARBA00023136"/>
    </source>
</evidence>
<keyword evidence="3 7" id="KW-0812">Transmembrane</keyword>
<accession>A0A6M5Y3A4</accession>
<name>A0A6M5Y3A4_9BACT</name>
<protein>
    <submittedName>
        <fullName evidence="9">Lipopolysaccharide biosynthesis protein</fullName>
    </submittedName>
</protein>
<evidence type="ECO:0000313" key="10">
    <source>
        <dbReference type="Proteomes" id="UP000502756"/>
    </source>
</evidence>
<comment type="subcellular location">
    <subcellularLocation>
        <location evidence="1">Cell membrane</location>
        <topology evidence="1">Multi-pass membrane protein</topology>
    </subcellularLocation>
</comment>
<gene>
    <name evidence="9" type="ORF">HNV11_02360</name>
</gene>
<evidence type="ECO:0000256" key="4">
    <source>
        <dbReference type="ARBA" id="ARBA00022989"/>
    </source>
</evidence>
<dbReference type="AlphaFoldDB" id="A0A6M5Y3A4"/>
<dbReference type="InterPro" id="IPR050445">
    <property type="entry name" value="Bact_polysacc_biosynth/exp"/>
</dbReference>
<keyword evidence="10" id="KW-1185">Reference proteome</keyword>
<evidence type="ECO:0000313" key="9">
    <source>
        <dbReference type="EMBL" id="QJW88299.1"/>
    </source>
</evidence>